<gene>
    <name evidence="1" type="ORF">BS47DRAFT_267011</name>
</gene>
<accession>A0A9P6ALA2</accession>
<protein>
    <submittedName>
        <fullName evidence="1">Uncharacterized protein</fullName>
    </submittedName>
</protein>
<reference evidence="1" key="1">
    <citation type="journal article" date="2020" name="Nat. Commun.">
        <title>Large-scale genome sequencing of mycorrhizal fungi provides insights into the early evolution of symbiotic traits.</title>
        <authorList>
            <person name="Miyauchi S."/>
            <person name="Kiss E."/>
            <person name="Kuo A."/>
            <person name="Drula E."/>
            <person name="Kohler A."/>
            <person name="Sanchez-Garcia M."/>
            <person name="Morin E."/>
            <person name="Andreopoulos B."/>
            <person name="Barry K.W."/>
            <person name="Bonito G."/>
            <person name="Buee M."/>
            <person name="Carver A."/>
            <person name="Chen C."/>
            <person name="Cichocki N."/>
            <person name="Clum A."/>
            <person name="Culley D."/>
            <person name="Crous P.W."/>
            <person name="Fauchery L."/>
            <person name="Girlanda M."/>
            <person name="Hayes R.D."/>
            <person name="Keri Z."/>
            <person name="LaButti K."/>
            <person name="Lipzen A."/>
            <person name="Lombard V."/>
            <person name="Magnuson J."/>
            <person name="Maillard F."/>
            <person name="Murat C."/>
            <person name="Nolan M."/>
            <person name="Ohm R.A."/>
            <person name="Pangilinan J."/>
            <person name="Pereira M.F."/>
            <person name="Perotto S."/>
            <person name="Peter M."/>
            <person name="Pfister S."/>
            <person name="Riley R."/>
            <person name="Sitrit Y."/>
            <person name="Stielow J.B."/>
            <person name="Szollosi G."/>
            <person name="Zifcakova L."/>
            <person name="Stursova M."/>
            <person name="Spatafora J.W."/>
            <person name="Tedersoo L."/>
            <person name="Vaario L.M."/>
            <person name="Yamada A."/>
            <person name="Yan M."/>
            <person name="Wang P."/>
            <person name="Xu J."/>
            <person name="Bruns T."/>
            <person name="Baldrian P."/>
            <person name="Vilgalys R."/>
            <person name="Dunand C."/>
            <person name="Henrissat B."/>
            <person name="Grigoriev I.V."/>
            <person name="Hibbett D."/>
            <person name="Nagy L.G."/>
            <person name="Martin F.M."/>
        </authorList>
    </citation>
    <scope>NUCLEOTIDE SEQUENCE</scope>
    <source>
        <strain evidence="1">UP504</strain>
    </source>
</reference>
<organism evidence="1 2">
    <name type="scientific">Hydnum rufescens UP504</name>
    <dbReference type="NCBI Taxonomy" id="1448309"/>
    <lineage>
        <taxon>Eukaryota</taxon>
        <taxon>Fungi</taxon>
        <taxon>Dikarya</taxon>
        <taxon>Basidiomycota</taxon>
        <taxon>Agaricomycotina</taxon>
        <taxon>Agaricomycetes</taxon>
        <taxon>Cantharellales</taxon>
        <taxon>Hydnaceae</taxon>
        <taxon>Hydnum</taxon>
    </lineage>
</organism>
<name>A0A9P6ALA2_9AGAM</name>
<proteinExistence type="predicted"/>
<dbReference type="AlphaFoldDB" id="A0A9P6ALA2"/>
<sequence>MCSTSWILVRAIDELYGTTYTMHNSAIKSEARCRPFEIERCAHITIATKQAVQENYERTNAEKELRALSRVSPAIVPLSGSTMLHNHSPSPRILIPTTILGEQEPSSLLEVSCPRDTGSIPPTILLLPLEIIWPQRISSISILIHT</sequence>
<dbReference type="EMBL" id="MU129069">
    <property type="protein sequence ID" value="KAF9507912.1"/>
    <property type="molecule type" value="Genomic_DNA"/>
</dbReference>
<comment type="caution">
    <text evidence="1">The sequence shown here is derived from an EMBL/GenBank/DDBJ whole genome shotgun (WGS) entry which is preliminary data.</text>
</comment>
<keyword evidence="2" id="KW-1185">Reference proteome</keyword>
<dbReference type="Proteomes" id="UP000886523">
    <property type="component" value="Unassembled WGS sequence"/>
</dbReference>
<evidence type="ECO:0000313" key="2">
    <source>
        <dbReference type="Proteomes" id="UP000886523"/>
    </source>
</evidence>
<evidence type="ECO:0000313" key="1">
    <source>
        <dbReference type="EMBL" id="KAF9507912.1"/>
    </source>
</evidence>